<keyword evidence="7" id="KW-1185">Reference proteome</keyword>
<evidence type="ECO:0008006" key="8">
    <source>
        <dbReference type="Google" id="ProtNLM"/>
    </source>
</evidence>
<keyword evidence="5" id="KW-0732">Signal</keyword>
<keyword evidence="2" id="KW-0863">Zinc-finger</keyword>
<dbReference type="OrthoDB" id="6202334at2759"/>
<dbReference type="PROSITE" id="PS01359">
    <property type="entry name" value="ZF_PHD_1"/>
    <property type="match status" value="1"/>
</dbReference>
<proteinExistence type="predicted"/>
<organism evidence="6 7">
    <name type="scientific">Mytilus coruscus</name>
    <name type="common">Sea mussel</name>
    <dbReference type="NCBI Taxonomy" id="42192"/>
    <lineage>
        <taxon>Eukaryota</taxon>
        <taxon>Metazoa</taxon>
        <taxon>Spiralia</taxon>
        <taxon>Lophotrochozoa</taxon>
        <taxon>Mollusca</taxon>
        <taxon>Bivalvia</taxon>
        <taxon>Autobranchia</taxon>
        <taxon>Pteriomorphia</taxon>
        <taxon>Mytilida</taxon>
        <taxon>Mytiloidea</taxon>
        <taxon>Mytilidae</taxon>
        <taxon>Mytilinae</taxon>
        <taxon>Mytilus</taxon>
    </lineage>
</organism>
<dbReference type="InterPro" id="IPR011011">
    <property type="entry name" value="Znf_FYVE_PHD"/>
</dbReference>
<dbReference type="InterPro" id="IPR013083">
    <property type="entry name" value="Znf_RING/FYVE/PHD"/>
</dbReference>
<dbReference type="EMBL" id="CACVKT020006817">
    <property type="protein sequence ID" value="CAC5403689.1"/>
    <property type="molecule type" value="Genomic_DNA"/>
</dbReference>
<sequence>MKYTLLLFLASSLVLHIINAHTGSPKQNLVNLLNPKLHHSGRRPISLPVQARQNITTMLLIILLILLSGDIETNPSPKTANVFPCGLCERPVTWSREGVCCDCCSIWHHRSCIELCTTDYELLQRSNVQWMCCKCDSLNVSSFTYHAYEIENVCYYEPLTTDLSFMDSFSSSFSPLVTSSQKTNQQPKTGLM</sequence>
<protein>
    <recommendedName>
        <fullName evidence="8">PHD-type domain-containing protein</fullName>
    </recommendedName>
</protein>
<feature type="signal peptide" evidence="5">
    <location>
        <begin position="1"/>
        <end position="20"/>
    </location>
</feature>
<feature type="chain" id="PRO_5026740668" description="PHD-type domain-containing protein" evidence="5">
    <location>
        <begin position="21"/>
        <end position="192"/>
    </location>
</feature>
<evidence type="ECO:0000256" key="4">
    <source>
        <dbReference type="SAM" id="MobiDB-lite"/>
    </source>
</evidence>
<dbReference type="GO" id="GO:0008270">
    <property type="term" value="F:zinc ion binding"/>
    <property type="evidence" value="ECO:0007669"/>
    <property type="project" value="UniProtKB-KW"/>
</dbReference>
<keyword evidence="1" id="KW-0479">Metal-binding</keyword>
<reference evidence="6 7" key="1">
    <citation type="submission" date="2020-06" db="EMBL/GenBank/DDBJ databases">
        <authorList>
            <person name="Li R."/>
            <person name="Bekaert M."/>
        </authorList>
    </citation>
    <scope>NUCLEOTIDE SEQUENCE [LARGE SCALE GENOMIC DNA]</scope>
    <source>
        <strain evidence="7">wild</strain>
    </source>
</reference>
<dbReference type="SUPFAM" id="SSF57903">
    <property type="entry name" value="FYVE/PHD zinc finger"/>
    <property type="match status" value="1"/>
</dbReference>
<keyword evidence="3" id="KW-0862">Zinc</keyword>
<evidence type="ECO:0000256" key="1">
    <source>
        <dbReference type="ARBA" id="ARBA00022723"/>
    </source>
</evidence>
<dbReference type="AlphaFoldDB" id="A0A6J8D733"/>
<dbReference type="Proteomes" id="UP000507470">
    <property type="component" value="Unassembled WGS sequence"/>
</dbReference>
<feature type="region of interest" description="Disordered" evidence="4">
    <location>
        <begin position="173"/>
        <end position="192"/>
    </location>
</feature>
<evidence type="ECO:0000313" key="7">
    <source>
        <dbReference type="Proteomes" id="UP000507470"/>
    </source>
</evidence>
<feature type="compositionally biased region" description="Polar residues" evidence="4">
    <location>
        <begin position="181"/>
        <end position="192"/>
    </location>
</feature>
<name>A0A6J8D733_MYTCO</name>
<evidence type="ECO:0000313" key="6">
    <source>
        <dbReference type="EMBL" id="CAC5403689.1"/>
    </source>
</evidence>
<evidence type="ECO:0000256" key="2">
    <source>
        <dbReference type="ARBA" id="ARBA00022771"/>
    </source>
</evidence>
<gene>
    <name evidence="6" type="ORF">MCOR_37562</name>
</gene>
<dbReference type="InterPro" id="IPR019786">
    <property type="entry name" value="Zinc_finger_PHD-type_CS"/>
</dbReference>
<accession>A0A6J8D733</accession>
<evidence type="ECO:0000256" key="3">
    <source>
        <dbReference type="ARBA" id="ARBA00022833"/>
    </source>
</evidence>
<dbReference type="Gene3D" id="3.30.40.10">
    <property type="entry name" value="Zinc/RING finger domain, C3HC4 (zinc finger)"/>
    <property type="match status" value="1"/>
</dbReference>
<evidence type="ECO:0000256" key="5">
    <source>
        <dbReference type="SAM" id="SignalP"/>
    </source>
</evidence>